<dbReference type="SUPFAM" id="SSF56112">
    <property type="entry name" value="Protein kinase-like (PK-like)"/>
    <property type="match status" value="1"/>
</dbReference>
<keyword evidence="12" id="KW-1185">Reference proteome</keyword>
<keyword evidence="6" id="KW-0418">Kinase</keyword>
<gene>
    <name evidence="11" type="ORF">QTP70_032086</name>
</gene>
<dbReference type="InterPro" id="IPR000719">
    <property type="entry name" value="Prot_kinase_dom"/>
</dbReference>
<dbReference type="Proteomes" id="UP001274896">
    <property type="component" value="Unassembled WGS sequence"/>
</dbReference>
<sequence length="169" mass="19179">MQLACKPPHCPNVVQLIEWFETAQYFILVMERPDPCVDLYKYCNKNRLNDIEAQILMAQVAVAASHCLNRGVFHRDIKEENIVVNPDTLEVKLIDFGCGDLLQESYSEYIGTPYFVPPEVLSGYYYQAEAATTWGLGVLLYSLLCGTVPYIDKTEVLEGDLYLPDDLSE</sequence>
<dbReference type="PROSITE" id="PS00108">
    <property type="entry name" value="PROTEIN_KINASE_ST"/>
    <property type="match status" value="1"/>
</dbReference>
<evidence type="ECO:0000256" key="1">
    <source>
        <dbReference type="ARBA" id="ARBA00005505"/>
    </source>
</evidence>
<evidence type="ECO:0000256" key="9">
    <source>
        <dbReference type="ARBA" id="ARBA00048679"/>
    </source>
</evidence>
<evidence type="ECO:0000256" key="4">
    <source>
        <dbReference type="ARBA" id="ARBA00022679"/>
    </source>
</evidence>
<organism evidence="11 12">
    <name type="scientific">Hemibagrus guttatus</name>
    <dbReference type="NCBI Taxonomy" id="175788"/>
    <lineage>
        <taxon>Eukaryota</taxon>
        <taxon>Metazoa</taxon>
        <taxon>Chordata</taxon>
        <taxon>Craniata</taxon>
        <taxon>Vertebrata</taxon>
        <taxon>Euteleostomi</taxon>
        <taxon>Actinopterygii</taxon>
        <taxon>Neopterygii</taxon>
        <taxon>Teleostei</taxon>
        <taxon>Ostariophysi</taxon>
        <taxon>Siluriformes</taxon>
        <taxon>Bagridae</taxon>
        <taxon>Hemibagrus</taxon>
    </lineage>
</organism>
<dbReference type="Pfam" id="PF00069">
    <property type="entry name" value="Pkinase"/>
    <property type="match status" value="1"/>
</dbReference>
<evidence type="ECO:0000313" key="11">
    <source>
        <dbReference type="EMBL" id="KAK3511143.1"/>
    </source>
</evidence>
<keyword evidence="4" id="KW-0808">Transferase</keyword>
<reference evidence="11" key="1">
    <citation type="submission" date="2023-06" db="EMBL/GenBank/DDBJ databases">
        <title>Male Hemibagrus guttatus genome.</title>
        <authorList>
            <person name="Bian C."/>
        </authorList>
    </citation>
    <scope>NUCLEOTIDE SEQUENCE</scope>
    <source>
        <strain evidence="11">Male_cb2023</strain>
        <tissue evidence="11">Muscle</tissue>
    </source>
</reference>
<accession>A0AAE0UMV5</accession>
<protein>
    <recommendedName>
        <fullName evidence="2">non-specific serine/threonine protein kinase</fullName>
        <ecNumber evidence="2">2.7.11.1</ecNumber>
    </recommendedName>
</protein>
<proteinExistence type="inferred from homology"/>
<comment type="similarity">
    <text evidence="1">Belongs to the protein kinase superfamily. CAMK Ser/Thr protein kinase family. PIM subfamily.</text>
</comment>
<dbReference type="PANTHER" id="PTHR22984">
    <property type="entry name" value="SERINE/THREONINE-PROTEIN KINASE PIM"/>
    <property type="match status" value="1"/>
</dbReference>
<evidence type="ECO:0000313" key="12">
    <source>
        <dbReference type="Proteomes" id="UP001274896"/>
    </source>
</evidence>
<comment type="caution">
    <text evidence="11">The sequence shown here is derived from an EMBL/GenBank/DDBJ whole genome shotgun (WGS) entry which is preliminary data.</text>
</comment>
<dbReference type="GO" id="GO:0004674">
    <property type="term" value="F:protein serine/threonine kinase activity"/>
    <property type="evidence" value="ECO:0007669"/>
    <property type="project" value="UniProtKB-KW"/>
</dbReference>
<dbReference type="AlphaFoldDB" id="A0AAE0UMV5"/>
<evidence type="ECO:0000256" key="6">
    <source>
        <dbReference type="ARBA" id="ARBA00022777"/>
    </source>
</evidence>
<dbReference type="EC" id="2.7.11.1" evidence="2"/>
<dbReference type="GO" id="GO:0007346">
    <property type="term" value="P:regulation of mitotic cell cycle"/>
    <property type="evidence" value="ECO:0007669"/>
    <property type="project" value="TreeGrafter"/>
</dbReference>
<evidence type="ECO:0000256" key="5">
    <source>
        <dbReference type="ARBA" id="ARBA00022741"/>
    </source>
</evidence>
<keyword evidence="7" id="KW-0067">ATP-binding</keyword>
<evidence type="ECO:0000259" key="10">
    <source>
        <dbReference type="PROSITE" id="PS50011"/>
    </source>
</evidence>
<feature type="domain" description="Protein kinase" evidence="10">
    <location>
        <begin position="1"/>
        <end position="169"/>
    </location>
</feature>
<keyword evidence="5" id="KW-0547">Nucleotide-binding</keyword>
<name>A0AAE0UMV5_9TELE</name>
<dbReference type="PANTHER" id="PTHR22984:SF11">
    <property type="entry name" value="AURORA KINASE-RELATED"/>
    <property type="match status" value="1"/>
</dbReference>
<evidence type="ECO:0000256" key="7">
    <source>
        <dbReference type="ARBA" id="ARBA00022840"/>
    </source>
</evidence>
<comment type="catalytic activity">
    <reaction evidence="8">
        <text>L-threonyl-[protein] + ATP = O-phospho-L-threonyl-[protein] + ADP + H(+)</text>
        <dbReference type="Rhea" id="RHEA:46608"/>
        <dbReference type="Rhea" id="RHEA-COMP:11060"/>
        <dbReference type="Rhea" id="RHEA-COMP:11605"/>
        <dbReference type="ChEBI" id="CHEBI:15378"/>
        <dbReference type="ChEBI" id="CHEBI:30013"/>
        <dbReference type="ChEBI" id="CHEBI:30616"/>
        <dbReference type="ChEBI" id="CHEBI:61977"/>
        <dbReference type="ChEBI" id="CHEBI:456216"/>
        <dbReference type="EC" id="2.7.11.1"/>
    </reaction>
</comment>
<dbReference type="GO" id="GO:0043066">
    <property type="term" value="P:negative regulation of apoptotic process"/>
    <property type="evidence" value="ECO:0007669"/>
    <property type="project" value="TreeGrafter"/>
</dbReference>
<dbReference type="InterPro" id="IPR011009">
    <property type="entry name" value="Kinase-like_dom_sf"/>
</dbReference>
<evidence type="ECO:0000256" key="2">
    <source>
        <dbReference type="ARBA" id="ARBA00012513"/>
    </source>
</evidence>
<dbReference type="PROSITE" id="PS50011">
    <property type="entry name" value="PROTEIN_KINASE_DOM"/>
    <property type="match status" value="1"/>
</dbReference>
<keyword evidence="3" id="KW-0723">Serine/threonine-protein kinase</keyword>
<dbReference type="GO" id="GO:0005737">
    <property type="term" value="C:cytoplasm"/>
    <property type="evidence" value="ECO:0007669"/>
    <property type="project" value="TreeGrafter"/>
</dbReference>
<evidence type="ECO:0000256" key="3">
    <source>
        <dbReference type="ARBA" id="ARBA00022527"/>
    </source>
</evidence>
<dbReference type="Gene3D" id="1.10.510.10">
    <property type="entry name" value="Transferase(Phosphotransferase) domain 1"/>
    <property type="match status" value="1"/>
</dbReference>
<dbReference type="EMBL" id="JAUCMX010000025">
    <property type="protein sequence ID" value="KAK3511143.1"/>
    <property type="molecule type" value="Genomic_DNA"/>
</dbReference>
<dbReference type="Gene3D" id="3.30.200.20">
    <property type="entry name" value="Phosphorylase Kinase, domain 1"/>
    <property type="match status" value="1"/>
</dbReference>
<dbReference type="InterPro" id="IPR051138">
    <property type="entry name" value="PIM_Ser/Thr_kinase"/>
</dbReference>
<evidence type="ECO:0000256" key="8">
    <source>
        <dbReference type="ARBA" id="ARBA00047899"/>
    </source>
</evidence>
<feature type="non-terminal residue" evidence="11">
    <location>
        <position position="169"/>
    </location>
</feature>
<dbReference type="GO" id="GO:0005524">
    <property type="term" value="F:ATP binding"/>
    <property type="evidence" value="ECO:0007669"/>
    <property type="project" value="UniProtKB-KW"/>
</dbReference>
<dbReference type="InterPro" id="IPR008271">
    <property type="entry name" value="Ser/Thr_kinase_AS"/>
</dbReference>
<comment type="catalytic activity">
    <reaction evidence="9">
        <text>L-seryl-[protein] + ATP = O-phospho-L-seryl-[protein] + ADP + H(+)</text>
        <dbReference type="Rhea" id="RHEA:17989"/>
        <dbReference type="Rhea" id="RHEA-COMP:9863"/>
        <dbReference type="Rhea" id="RHEA-COMP:11604"/>
        <dbReference type="ChEBI" id="CHEBI:15378"/>
        <dbReference type="ChEBI" id="CHEBI:29999"/>
        <dbReference type="ChEBI" id="CHEBI:30616"/>
        <dbReference type="ChEBI" id="CHEBI:83421"/>
        <dbReference type="ChEBI" id="CHEBI:456216"/>
        <dbReference type="EC" id="2.7.11.1"/>
    </reaction>
</comment>
<dbReference type="SMART" id="SM00220">
    <property type="entry name" value="S_TKc"/>
    <property type="match status" value="1"/>
</dbReference>